<protein>
    <recommendedName>
        <fullName evidence="2">STAS domain-containing protein</fullName>
    </recommendedName>
</protein>
<dbReference type="InterPro" id="IPR003658">
    <property type="entry name" value="Anti-sigma_ant"/>
</dbReference>
<dbReference type="Pfam" id="PF01740">
    <property type="entry name" value="STAS"/>
    <property type="match status" value="1"/>
</dbReference>
<dbReference type="AlphaFoldDB" id="X1RJ88"/>
<sequence>MDIKIRELKDIVIIDIGGDIRQYEVKGFSLYQHVKDQLYAGKRNLLINFEKVDFIDSLGVGDLLSSYVSTNNLGGKIKLMKVAPRIQMIFQVTLLDRLFEFFEDEEAAIKSFR</sequence>
<evidence type="ECO:0000259" key="2">
    <source>
        <dbReference type="PROSITE" id="PS50801"/>
    </source>
</evidence>
<dbReference type="CDD" id="cd07043">
    <property type="entry name" value="STAS_anti-anti-sigma_factors"/>
    <property type="match status" value="1"/>
</dbReference>
<dbReference type="PANTHER" id="PTHR33495">
    <property type="entry name" value="ANTI-SIGMA FACTOR ANTAGONIST TM_1081-RELATED-RELATED"/>
    <property type="match status" value="1"/>
</dbReference>
<comment type="similarity">
    <text evidence="1">Belongs to the anti-sigma-factor antagonist family.</text>
</comment>
<dbReference type="GO" id="GO:0043856">
    <property type="term" value="F:anti-sigma factor antagonist activity"/>
    <property type="evidence" value="ECO:0007669"/>
    <property type="project" value="InterPro"/>
</dbReference>
<gene>
    <name evidence="3" type="ORF">S06H3_55070</name>
</gene>
<comment type="caution">
    <text evidence="3">The sequence shown here is derived from an EMBL/GenBank/DDBJ whole genome shotgun (WGS) entry which is preliminary data.</text>
</comment>
<dbReference type="NCBIfam" id="TIGR00377">
    <property type="entry name" value="ant_ant_sig"/>
    <property type="match status" value="1"/>
</dbReference>
<feature type="domain" description="STAS" evidence="2">
    <location>
        <begin position="1"/>
        <end position="112"/>
    </location>
</feature>
<dbReference type="InterPro" id="IPR036513">
    <property type="entry name" value="STAS_dom_sf"/>
</dbReference>
<dbReference type="PROSITE" id="PS50801">
    <property type="entry name" value="STAS"/>
    <property type="match status" value="1"/>
</dbReference>
<evidence type="ECO:0000313" key="3">
    <source>
        <dbReference type="EMBL" id="GAI55624.1"/>
    </source>
</evidence>
<proteinExistence type="inferred from homology"/>
<dbReference type="EMBL" id="BARV01035272">
    <property type="protein sequence ID" value="GAI55624.1"/>
    <property type="molecule type" value="Genomic_DNA"/>
</dbReference>
<dbReference type="SUPFAM" id="SSF52091">
    <property type="entry name" value="SpoIIaa-like"/>
    <property type="match status" value="1"/>
</dbReference>
<dbReference type="InterPro" id="IPR002645">
    <property type="entry name" value="STAS_dom"/>
</dbReference>
<name>X1RJ88_9ZZZZ</name>
<reference evidence="3" key="1">
    <citation type="journal article" date="2014" name="Front. Microbiol.">
        <title>High frequency of phylogenetically diverse reductive dehalogenase-homologous genes in deep subseafloor sedimentary metagenomes.</title>
        <authorList>
            <person name="Kawai M."/>
            <person name="Futagami T."/>
            <person name="Toyoda A."/>
            <person name="Takaki Y."/>
            <person name="Nishi S."/>
            <person name="Hori S."/>
            <person name="Arai W."/>
            <person name="Tsubouchi T."/>
            <person name="Morono Y."/>
            <person name="Uchiyama I."/>
            <person name="Ito T."/>
            <person name="Fujiyama A."/>
            <person name="Inagaki F."/>
            <person name="Takami H."/>
        </authorList>
    </citation>
    <scope>NUCLEOTIDE SEQUENCE</scope>
    <source>
        <strain evidence="3">Expedition CK06-06</strain>
    </source>
</reference>
<evidence type="ECO:0000256" key="1">
    <source>
        <dbReference type="ARBA" id="ARBA00009013"/>
    </source>
</evidence>
<accession>X1RJ88</accession>
<dbReference type="Gene3D" id="3.30.750.24">
    <property type="entry name" value="STAS domain"/>
    <property type="match status" value="1"/>
</dbReference>
<organism evidence="3">
    <name type="scientific">marine sediment metagenome</name>
    <dbReference type="NCBI Taxonomy" id="412755"/>
    <lineage>
        <taxon>unclassified sequences</taxon>
        <taxon>metagenomes</taxon>
        <taxon>ecological metagenomes</taxon>
    </lineage>
</organism>